<dbReference type="Proteomes" id="UP001161405">
    <property type="component" value="Unassembled WGS sequence"/>
</dbReference>
<accession>A0ABQ5UPQ1</accession>
<evidence type="ECO:0008006" key="3">
    <source>
        <dbReference type="Google" id="ProtNLM"/>
    </source>
</evidence>
<dbReference type="SUPFAM" id="SSF55729">
    <property type="entry name" value="Acyl-CoA N-acyltransferases (Nat)"/>
    <property type="match status" value="1"/>
</dbReference>
<proteinExistence type="predicted"/>
<evidence type="ECO:0000313" key="2">
    <source>
        <dbReference type="Proteomes" id="UP001161405"/>
    </source>
</evidence>
<sequence length="209" mass="23015">MAEIRVEPLAAAKIEAAAQLLASSFLDDQGMVVLFPKQTPDQLKNAMQSWFVATLNLWEAQGQTMLAAYDGDQLVGVLLSGHSALKVSGFAQLKWSLTVGWLCGLGAVVRTAQHDQERQKQFNSASAHIVEFVAVDATKRGRGIGRDLFVAYHQMIGEGASIWLETSRQENLSIFTKLGYRERSRSFSLGAKFVQMVRPPQRKDCIASS</sequence>
<dbReference type="RefSeq" id="WP_284362246.1">
    <property type="nucleotide sequence ID" value="NZ_BSNI01000002.1"/>
</dbReference>
<dbReference type="Gene3D" id="3.40.630.30">
    <property type="match status" value="1"/>
</dbReference>
<evidence type="ECO:0000313" key="1">
    <source>
        <dbReference type="EMBL" id="GLQ16583.1"/>
    </source>
</evidence>
<reference evidence="1" key="2">
    <citation type="submission" date="2023-01" db="EMBL/GenBank/DDBJ databases">
        <title>Draft genome sequence of Maritalea porphyrae strain NBRC 107169.</title>
        <authorList>
            <person name="Sun Q."/>
            <person name="Mori K."/>
        </authorList>
    </citation>
    <scope>NUCLEOTIDE SEQUENCE</scope>
    <source>
        <strain evidence="1">NBRC 107169</strain>
    </source>
</reference>
<protein>
    <recommendedName>
        <fullName evidence="3">N-acetyltransferase domain-containing protein</fullName>
    </recommendedName>
</protein>
<dbReference type="EMBL" id="BSNI01000002">
    <property type="protein sequence ID" value="GLQ16583.1"/>
    <property type="molecule type" value="Genomic_DNA"/>
</dbReference>
<organism evidence="1 2">
    <name type="scientific">Maritalea porphyrae</name>
    <dbReference type="NCBI Taxonomy" id="880732"/>
    <lineage>
        <taxon>Bacteria</taxon>
        <taxon>Pseudomonadati</taxon>
        <taxon>Pseudomonadota</taxon>
        <taxon>Alphaproteobacteria</taxon>
        <taxon>Hyphomicrobiales</taxon>
        <taxon>Devosiaceae</taxon>
        <taxon>Maritalea</taxon>
    </lineage>
</organism>
<comment type="caution">
    <text evidence="1">The sequence shown here is derived from an EMBL/GenBank/DDBJ whole genome shotgun (WGS) entry which is preliminary data.</text>
</comment>
<gene>
    <name evidence="1" type="ORF">GCM10007879_08320</name>
</gene>
<dbReference type="InterPro" id="IPR016181">
    <property type="entry name" value="Acyl_CoA_acyltransferase"/>
</dbReference>
<name>A0ABQ5UPQ1_9HYPH</name>
<keyword evidence="2" id="KW-1185">Reference proteome</keyword>
<reference evidence="1" key="1">
    <citation type="journal article" date="2014" name="Int. J. Syst. Evol. Microbiol.">
        <title>Complete genome of a new Firmicutes species belonging to the dominant human colonic microbiota ('Ruminococcus bicirculans') reveals two chromosomes and a selective capacity to utilize plant glucans.</title>
        <authorList>
            <consortium name="NISC Comparative Sequencing Program"/>
            <person name="Wegmann U."/>
            <person name="Louis P."/>
            <person name="Goesmann A."/>
            <person name="Henrissat B."/>
            <person name="Duncan S.H."/>
            <person name="Flint H.J."/>
        </authorList>
    </citation>
    <scope>NUCLEOTIDE SEQUENCE</scope>
    <source>
        <strain evidence="1">NBRC 107169</strain>
    </source>
</reference>